<dbReference type="InterPro" id="IPR039420">
    <property type="entry name" value="WalR-like"/>
</dbReference>
<dbReference type="GO" id="GO:0000976">
    <property type="term" value="F:transcription cis-regulatory region binding"/>
    <property type="evidence" value="ECO:0007669"/>
    <property type="project" value="TreeGrafter"/>
</dbReference>
<dbReference type="PROSITE" id="PS51755">
    <property type="entry name" value="OMPR_PHOB"/>
    <property type="match status" value="1"/>
</dbReference>
<dbReference type="SUPFAM" id="SSF52172">
    <property type="entry name" value="CheY-like"/>
    <property type="match status" value="1"/>
</dbReference>
<dbReference type="InterPro" id="IPR001789">
    <property type="entry name" value="Sig_transdc_resp-reg_receiver"/>
</dbReference>
<dbReference type="InterPro" id="IPR001867">
    <property type="entry name" value="OmpR/PhoB-type_DNA-bd"/>
</dbReference>
<dbReference type="AlphaFoldDB" id="A0A1H4T1E4"/>
<dbReference type="PANTHER" id="PTHR48111:SF28">
    <property type="entry name" value="TRANSCRIPTIONAL REGULATORY PROTEIN TCRX-RELATED"/>
    <property type="match status" value="1"/>
</dbReference>
<dbReference type="GO" id="GO:0005829">
    <property type="term" value="C:cytosol"/>
    <property type="evidence" value="ECO:0007669"/>
    <property type="project" value="TreeGrafter"/>
</dbReference>
<dbReference type="Gene3D" id="3.40.50.2300">
    <property type="match status" value="1"/>
</dbReference>
<keyword evidence="7" id="KW-1185">Reference proteome</keyword>
<keyword evidence="1 3" id="KW-0238">DNA-binding</keyword>
<dbReference type="PROSITE" id="PS50110">
    <property type="entry name" value="RESPONSE_REGULATORY"/>
    <property type="match status" value="1"/>
</dbReference>
<dbReference type="GO" id="GO:0000156">
    <property type="term" value="F:phosphorelay response regulator activity"/>
    <property type="evidence" value="ECO:0007669"/>
    <property type="project" value="TreeGrafter"/>
</dbReference>
<feature type="modified residue" description="4-aspartylphosphate" evidence="2">
    <location>
        <position position="66"/>
    </location>
</feature>
<proteinExistence type="predicted"/>
<dbReference type="SMART" id="SM00448">
    <property type="entry name" value="REC"/>
    <property type="match status" value="1"/>
</dbReference>
<evidence type="ECO:0000313" key="7">
    <source>
        <dbReference type="Proteomes" id="UP000199622"/>
    </source>
</evidence>
<dbReference type="Gene3D" id="1.10.10.10">
    <property type="entry name" value="Winged helix-like DNA-binding domain superfamily/Winged helix DNA-binding domain"/>
    <property type="match status" value="1"/>
</dbReference>
<gene>
    <name evidence="6" type="ORF">SAMN04489727_3990</name>
</gene>
<evidence type="ECO:0000256" key="2">
    <source>
        <dbReference type="PROSITE-ProRule" id="PRU00169"/>
    </source>
</evidence>
<dbReference type="SMART" id="SM00862">
    <property type="entry name" value="Trans_reg_C"/>
    <property type="match status" value="1"/>
</dbReference>
<evidence type="ECO:0000256" key="1">
    <source>
        <dbReference type="ARBA" id="ARBA00023125"/>
    </source>
</evidence>
<feature type="domain" description="Response regulatory" evidence="4">
    <location>
        <begin position="17"/>
        <end position="131"/>
    </location>
</feature>
<evidence type="ECO:0000259" key="4">
    <source>
        <dbReference type="PROSITE" id="PS50110"/>
    </source>
</evidence>
<evidence type="ECO:0000259" key="5">
    <source>
        <dbReference type="PROSITE" id="PS51755"/>
    </source>
</evidence>
<protein>
    <submittedName>
        <fullName evidence="6">Two-component system, OmpR family, response regulator</fullName>
    </submittedName>
</protein>
<dbReference type="RefSeq" id="WP_244170217.1">
    <property type="nucleotide sequence ID" value="NZ_FNSO01000004.1"/>
</dbReference>
<evidence type="ECO:0000256" key="3">
    <source>
        <dbReference type="PROSITE-ProRule" id="PRU01091"/>
    </source>
</evidence>
<dbReference type="STRING" id="208445.SAMN04489727_3990"/>
<dbReference type="Gene3D" id="6.10.250.690">
    <property type="match status" value="1"/>
</dbReference>
<reference evidence="7" key="1">
    <citation type="submission" date="2016-10" db="EMBL/GenBank/DDBJ databases">
        <authorList>
            <person name="Varghese N."/>
            <person name="Submissions S."/>
        </authorList>
    </citation>
    <scope>NUCLEOTIDE SEQUENCE [LARGE SCALE GENOMIC DNA]</scope>
    <source>
        <strain evidence="7">DSM 44544</strain>
    </source>
</reference>
<dbReference type="Proteomes" id="UP000199622">
    <property type="component" value="Unassembled WGS sequence"/>
</dbReference>
<dbReference type="PANTHER" id="PTHR48111">
    <property type="entry name" value="REGULATOR OF RPOS"/>
    <property type="match status" value="1"/>
</dbReference>
<sequence length="235" mass="25743">MPGWSPEPAMPAAPRGRLLVADDEVSIAAILFTTFQFLGYDVVTACTGREALRAAAAAAPDVVLLDVMLPDFDGFEVYRRLRAADVTAPVMFLSARQSTDDKVHGLTLGGDDYVAKPFDIKELVARVEVLLRRGTHPAPSCARLQVGRLELDRATREVWKDGVPVQLSATEFDVLCHLMANPGKPVSKADMLAAVWGHGAHGDFGVVETYVYYLRRKLGQELIRTVRNFGYLIST</sequence>
<keyword evidence="2" id="KW-0597">Phosphoprotein</keyword>
<feature type="DNA-binding region" description="OmpR/PhoB-type" evidence="3">
    <location>
        <begin position="141"/>
        <end position="235"/>
    </location>
</feature>
<accession>A0A1H4T1E4</accession>
<feature type="domain" description="OmpR/PhoB-type" evidence="5">
    <location>
        <begin position="141"/>
        <end position="235"/>
    </location>
</feature>
<dbReference type="InterPro" id="IPR011006">
    <property type="entry name" value="CheY-like_superfamily"/>
</dbReference>
<dbReference type="GO" id="GO:0032993">
    <property type="term" value="C:protein-DNA complex"/>
    <property type="evidence" value="ECO:0007669"/>
    <property type="project" value="TreeGrafter"/>
</dbReference>
<dbReference type="GO" id="GO:0006355">
    <property type="term" value="P:regulation of DNA-templated transcription"/>
    <property type="evidence" value="ECO:0007669"/>
    <property type="project" value="InterPro"/>
</dbReference>
<dbReference type="EMBL" id="FNSO01000004">
    <property type="protein sequence ID" value="SEC50275.1"/>
    <property type="molecule type" value="Genomic_DNA"/>
</dbReference>
<evidence type="ECO:0000313" key="6">
    <source>
        <dbReference type="EMBL" id="SEC50275.1"/>
    </source>
</evidence>
<dbReference type="Pfam" id="PF00486">
    <property type="entry name" value="Trans_reg_C"/>
    <property type="match status" value="1"/>
</dbReference>
<dbReference type="InterPro" id="IPR036388">
    <property type="entry name" value="WH-like_DNA-bd_sf"/>
</dbReference>
<dbReference type="CDD" id="cd00383">
    <property type="entry name" value="trans_reg_C"/>
    <property type="match status" value="1"/>
</dbReference>
<dbReference type="Pfam" id="PF00072">
    <property type="entry name" value="Response_reg"/>
    <property type="match status" value="1"/>
</dbReference>
<name>A0A1H4T1E4_9PSEU</name>
<organism evidence="6 7">
    <name type="scientific">Amycolatopsis tolypomycina</name>
    <dbReference type="NCBI Taxonomy" id="208445"/>
    <lineage>
        <taxon>Bacteria</taxon>
        <taxon>Bacillati</taxon>
        <taxon>Actinomycetota</taxon>
        <taxon>Actinomycetes</taxon>
        <taxon>Pseudonocardiales</taxon>
        <taxon>Pseudonocardiaceae</taxon>
        <taxon>Amycolatopsis</taxon>
    </lineage>
</organism>